<keyword evidence="1" id="KW-0238">DNA-binding</keyword>
<dbReference type="Pfam" id="PF24903">
    <property type="entry name" value="OB_MEIOB_N"/>
    <property type="match status" value="1"/>
</dbReference>
<evidence type="ECO:0000256" key="3">
    <source>
        <dbReference type="ARBA" id="ARBA00038329"/>
    </source>
</evidence>
<feature type="transmembrane region" description="Helical" evidence="4">
    <location>
        <begin position="12"/>
        <end position="30"/>
    </location>
</feature>
<dbReference type="Proteomes" id="UP000472260">
    <property type="component" value="Unassembled WGS sequence"/>
</dbReference>
<dbReference type="InterPro" id="IPR056880">
    <property type="entry name" value="OB_MEIOB_N"/>
</dbReference>
<reference evidence="6" key="1">
    <citation type="submission" date="2025-08" db="UniProtKB">
        <authorList>
            <consortium name="Ensembl"/>
        </authorList>
    </citation>
    <scope>IDENTIFICATION</scope>
</reference>
<reference evidence="6" key="2">
    <citation type="submission" date="2025-09" db="UniProtKB">
        <authorList>
            <consortium name="Ensembl"/>
        </authorList>
    </citation>
    <scope>IDENTIFICATION</scope>
</reference>
<dbReference type="InterPro" id="IPR052469">
    <property type="entry name" value="MEIOB"/>
</dbReference>
<dbReference type="GO" id="GO:0003697">
    <property type="term" value="F:single-stranded DNA binding"/>
    <property type="evidence" value="ECO:0007669"/>
    <property type="project" value="TreeGrafter"/>
</dbReference>
<comment type="similarity">
    <text evidence="3">Belongs to the MEIOB family.</text>
</comment>
<dbReference type="SUPFAM" id="SSF50249">
    <property type="entry name" value="Nucleic acid-binding proteins"/>
    <property type="match status" value="1"/>
</dbReference>
<gene>
    <name evidence="6" type="primary">meiob</name>
</gene>
<keyword evidence="2" id="KW-0469">Meiosis</keyword>
<dbReference type="GO" id="GO:0000712">
    <property type="term" value="P:resolution of meiotic recombination intermediates"/>
    <property type="evidence" value="ECO:0007669"/>
    <property type="project" value="TreeGrafter"/>
</dbReference>
<dbReference type="PANTHER" id="PTHR21166">
    <property type="entry name" value="CELL DIVISION CONTROL PROTEIN 24 OB DOMAIN-CONTAINING PROTEIN-RELATED"/>
    <property type="match status" value="1"/>
</dbReference>
<accession>A0A671RCU6</accession>
<keyword evidence="4" id="KW-0472">Membrane</keyword>
<dbReference type="InterPro" id="IPR012340">
    <property type="entry name" value="NA-bd_OB-fold"/>
</dbReference>
<evidence type="ECO:0000313" key="6">
    <source>
        <dbReference type="Ensembl" id="ENSSANP00000081169.1"/>
    </source>
</evidence>
<dbReference type="Ensembl" id="ENSSANT00000086262.1">
    <property type="protein sequence ID" value="ENSSANP00000081169.1"/>
    <property type="gene ID" value="ENSSANG00000040328.1"/>
</dbReference>
<protein>
    <submittedName>
        <fullName evidence="6">Meiosis-specific with OB domain-containing protein-like</fullName>
    </submittedName>
</protein>
<keyword evidence="4" id="KW-0812">Transmembrane</keyword>
<evidence type="ECO:0000259" key="5">
    <source>
        <dbReference type="Pfam" id="PF24903"/>
    </source>
</evidence>
<dbReference type="AlphaFoldDB" id="A0A671RCU6"/>
<dbReference type="Gene3D" id="2.40.50.140">
    <property type="entry name" value="Nucleic acid-binding proteins"/>
    <property type="match status" value="1"/>
</dbReference>
<organism evidence="6 7">
    <name type="scientific">Sinocyclocheilus anshuiensis</name>
    <dbReference type="NCBI Taxonomy" id="1608454"/>
    <lineage>
        <taxon>Eukaryota</taxon>
        <taxon>Metazoa</taxon>
        <taxon>Chordata</taxon>
        <taxon>Craniata</taxon>
        <taxon>Vertebrata</taxon>
        <taxon>Euteleostomi</taxon>
        <taxon>Actinopterygii</taxon>
        <taxon>Neopterygii</taxon>
        <taxon>Teleostei</taxon>
        <taxon>Ostariophysi</taxon>
        <taxon>Cypriniformes</taxon>
        <taxon>Cyprinidae</taxon>
        <taxon>Cyprininae</taxon>
        <taxon>Sinocyclocheilus</taxon>
    </lineage>
</organism>
<feature type="domain" description="MEIOB-like N-terminal" evidence="5">
    <location>
        <begin position="23"/>
        <end position="133"/>
    </location>
</feature>
<proteinExistence type="inferred from homology"/>
<evidence type="ECO:0000256" key="1">
    <source>
        <dbReference type="ARBA" id="ARBA00023125"/>
    </source>
</evidence>
<evidence type="ECO:0000256" key="2">
    <source>
        <dbReference type="ARBA" id="ARBA00023254"/>
    </source>
</evidence>
<dbReference type="FunFam" id="2.40.50.140:FF:000171">
    <property type="entry name" value="meiosis-specific with OB domain-containing protein isoform X1"/>
    <property type="match status" value="1"/>
</dbReference>
<keyword evidence="4" id="KW-1133">Transmembrane helix</keyword>
<evidence type="ECO:0000313" key="7">
    <source>
        <dbReference type="Proteomes" id="UP000472260"/>
    </source>
</evidence>
<name>A0A671RCU6_9TELE</name>
<dbReference type="GO" id="GO:0008310">
    <property type="term" value="F:single-stranded DNA 3'-5' DNA exonuclease activity"/>
    <property type="evidence" value="ECO:0007669"/>
    <property type="project" value="TreeGrafter"/>
</dbReference>
<evidence type="ECO:0000256" key="4">
    <source>
        <dbReference type="SAM" id="Phobius"/>
    </source>
</evidence>
<sequence length="433" mass="48954">MFMHSISIMSYFLFFFLYIAYNMQSFIFISDVGSERFTFSFTIKDSPEHFINVSAWGNEEYIQGLSSRFQIGDCVVIENPLVVTKDYEKEERFCPSTPSTYRLLVTETHSSIRICSDLETEARILPLFHMPIKDSRDFYSLGDITANGESLDGHVINILAAVQSIGEEKFFTKSDGRKGQRLEIKLFDDTGKSFPFVCWDKETIRLVQTLTQRETVLFIADARITFDSFRNCMTATATSKTIITLNPGSDVILLPVKLHPSIYFSVDSISDVLTVEKLKARSQEHAEVFHCIIFGFITILTDNFSTSAKCKFRINEESQTCSNDACPNQGQQLQATEGFDLLVDISDHTGTVQSCNLAGTVAEKTLGCKVKEFLHLSESQRTTLKWKFLLERCKIYLKVFPSARSRSGMRASILSCALADPVEVKQNFASFVV</sequence>
<keyword evidence="7" id="KW-1185">Reference proteome</keyword>
<dbReference type="PANTHER" id="PTHR21166:SF2">
    <property type="entry name" value="CELL DIVISION CONTROL PROTEIN 24 OB DOMAIN-CONTAINING PROTEIN-RELATED"/>
    <property type="match status" value="1"/>
</dbReference>
<dbReference type="FunFam" id="2.40.50.140:FF:000239">
    <property type="entry name" value="Meiosis specific with OB domains"/>
    <property type="match status" value="1"/>
</dbReference>